<dbReference type="AlphaFoldDB" id="A0A061JGW6"/>
<reference evidence="3 4" key="1">
    <citation type="journal article" date="2013" name="Genome Announc.">
        <title>Draft Genome Sequence of Holospora undulata Strain HU1, a Micronucleus-Specific Symbiont of the Ciliate Paramecium caudatum.</title>
        <authorList>
            <person name="Dohra H."/>
            <person name="Suzuki H."/>
            <person name="Suzuki T."/>
            <person name="Tanaka K."/>
            <person name="Fujishima M."/>
        </authorList>
    </citation>
    <scope>NUCLEOTIDE SEQUENCE [LARGE SCALE GENOMIC DNA]</scope>
    <source>
        <strain evidence="3 4">HU1</strain>
    </source>
</reference>
<keyword evidence="1" id="KW-0812">Transmembrane</keyword>
<dbReference type="EMBL" id="ARPM03000060">
    <property type="protein sequence ID" value="ETZ05396.1"/>
    <property type="molecule type" value="Genomic_DNA"/>
</dbReference>
<protein>
    <recommendedName>
        <fullName evidence="2">Tc1-like transposase DDE domain-containing protein</fullName>
    </recommendedName>
</protein>
<evidence type="ECO:0000256" key="1">
    <source>
        <dbReference type="SAM" id="Phobius"/>
    </source>
</evidence>
<dbReference type="PANTHER" id="PTHR46564">
    <property type="entry name" value="TRANSPOSASE"/>
    <property type="match status" value="1"/>
</dbReference>
<evidence type="ECO:0000259" key="2">
    <source>
        <dbReference type="Pfam" id="PF13358"/>
    </source>
</evidence>
<comment type="caution">
    <text evidence="3">The sequence shown here is derived from an EMBL/GenBank/DDBJ whole genome shotgun (WGS) entry which is preliminary data.</text>
</comment>
<name>A0A061JGW6_9PROT</name>
<dbReference type="Proteomes" id="UP000026922">
    <property type="component" value="Unassembled WGS sequence"/>
</dbReference>
<dbReference type="InterPro" id="IPR036397">
    <property type="entry name" value="RNaseH_sf"/>
</dbReference>
<feature type="transmembrane region" description="Helical" evidence="1">
    <location>
        <begin position="7"/>
        <end position="30"/>
    </location>
</feature>
<feature type="domain" description="Tc1-like transposase DDE" evidence="2">
    <location>
        <begin position="85"/>
        <end position="140"/>
    </location>
</feature>
<dbReference type="PANTHER" id="PTHR46564:SF1">
    <property type="entry name" value="TRANSPOSASE"/>
    <property type="match status" value="1"/>
</dbReference>
<sequence>MITALDYITYCITPLFFVVFASIAAIKMMLYHFPLSLLNRLDNSSSTPSILLYHTFLFMNTGSKLLCLAYKGSYILGAADFIRTLPKERVIVLDNAIFHKGKAMQKMLEDAGHSLLYLPPYFPDLNPIEKKWAQAKNIRRTLTCSIDLLF</sequence>
<gene>
    <name evidence="3" type="ORF">K737_300163</name>
</gene>
<accession>A0A061JGW6</accession>
<dbReference type="GO" id="GO:0003676">
    <property type="term" value="F:nucleic acid binding"/>
    <property type="evidence" value="ECO:0007669"/>
    <property type="project" value="InterPro"/>
</dbReference>
<keyword evidence="1" id="KW-1133">Transmembrane helix</keyword>
<evidence type="ECO:0000313" key="4">
    <source>
        <dbReference type="Proteomes" id="UP000026922"/>
    </source>
</evidence>
<proteinExistence type="predicted"/>
<dbReference type="InterPro" id="IPR038717">
    <property type="entry name" value="Tc1-like_DDE_dom"/>
</dbReference>
<keyword evidence="1" id="KW-0472">Membrane</keyword>
<evidence type="ECO:0000313" key="3">
    <source>
        <dbReference type="EMBL" id="ETZ05396.1"/>
    </source>
</evidence>
<organism evidence="3 4">
    <name type="scientific">Holospora undulata HU1</name>
    <dbReference type="NCBI Taxonomy" id="1321371"/>
    <lineage>
        <taxon>Bacteria</taxon>
        <taxon>Pseudomonadati</taxon>
        <taxon>Pseudomonadota</taxon>
        <taxon>Alphaproteobacteria</taxon>
        <taxon>Holosporales</taxon>
        <taxon>Holosporaceae</taxon>
        <taxon>Holospora</taxon>
    </lineage>
</organism>
<dbReference type="Gene3D" id="3.30.420.10">
    <property type="entry name" value="Ribonuclease H-like superfamily/Ribonuclease H"/>
    <property type="match status" value="1"/>
</dbReference>
<keyword evidence="4" id="KW-1185">Reference proteome</keyword>
<dbReference type="Pfam" id="PF13358">
    <property type="entry name" value="DDE_3"/>
    <property type="match status" value="1"/>
</dbReference>